<reference evidence="2 3" key="1">
    <citation type="submission" date="2019-05" db="EMBL/GenBank/DDBJ databases">
        <title>Another draft genome of Portunus trituberculatus and its Hox gene families provides insights of decapod evolution.</title>
        <authorList>
            <person name="Jeong J.-H."/>
            <person name="Song I."/>
            <person name="Kim S."/>
            <person name="Choi T."/>
            <person name="Kim D."/>
            <person name="Ryu S."/>
            <person name="Kim W."/>
        </authorList>
    </citation>
    <scope>NUCLEOTIDE SEQUENCE [LARGE SCALE GENOMIC DNA]</scope>
    <source>
        <tissue evidence="2">Muscle</tissue>
    </source>
</reference>
<dbReference type="EMBL" id="VSRR010107493">
    <property type="protein sequence ID" value="MPC96825.1"/>
    <property type="molecule type" value="Genomic_DNA"/>
</dbReference>
<dbReference type="AlphaFoldDB" id="A0A5B7JQH1"/>
<name>A0A5B7JQH1_PORTR</name>
<evidence type="ECO:0000313" key="2">
    <source>
        <dbReference type="EMBL" id="MPC96825.1"/>
    </source>
</evidence>
<protein>
    <submittedName>
        <fullName evidence="2">Uncharacterized protein</fullName>
    </submittedName>
</protein>
<organism evidence="2 3">
    <name type="scientific">Portunus trituberculatus</name>
    <name type="common">Swimming crab</name>
    <name type="synonym">Neptunus trituberculatus</name>
    <dbReference type="NCBI Taxonomy" id="210409"/>
    <lineage>
        <taxon>Eukaryota</taxon>
        <taxon>Metazoa</taxon>
        <taxon>Ecdysozoa</taxon>
        <taxon>Arthropoda</taxon>
        <taxon>Crustacea</taxon>
        <taxon>Multicrustacea</taxon>
        <taxon>Malacostraca</taxon>
        <taxon>Eumalacostraca</taxon>
        <taxon>Eucarida</taxon>
        <taxon>Decapoda</taxon>
        <taxon>Pleocyemata</taxon>
        <taxon>Brachyura</taxon>
        <taxon>Eubrachyura</taxon>
        <taxon>Portunoidea</taxon>
        <taxon>Portunidae</taxon>
        <taxon>Portuninae</taxon>
        <taxon>Portunus</taxon>
    </lineage>
</organism>
<feature type="region of interest" description="Disordered" evidence="1">
    <location>
        <begin position="30"/>
        <end position="86"/>
    </location>
</feature>
<dbReference type="Proteomes" id="UP000324222">
    <property type="component" value="Unassembled WGS sequence"/>
</dbReference>
<proteinExistence type="predicted"/>
<comment type="caution">
    <text evidence="2">The sequence shown here is derived from an EMBL/GenBank/DDBJ whole genome shotgun (WGS) entry which is preliminary data.</text>
</comment>
<gene>
    <name evidence="2" type="ORF">E2C01_092104</name>
</gene>
<sequence>MTRACSSPQEPPPPSPWRPLHLMISLAMRGGRRGGRGGAMEGTVMKGVDDDGFSTPAPHAATPPATPEEGVRHPYSTQPPHHASLHHLRPPDIYIFI</sequence>
<keyword evidence="3" id="KW-1185">Reference proteome</keyword>
<evidence type="ECO:0000313" key="3">
    <source>
        <dbReference type="Proteomes" id="UP000324222"/>
    </source>
</evidence>
<accession>A0A5B7JQH1</accession>
<evidence type="ECO:0000256" key="1">
    <source>
        <dbReference type="SAM" id="MobiDB-lite"/>
    </source>
</evidence>